<dbReference type="InterPro" id="IPR036414">
    <property type="entry name" value="YaeB_N_sf"/>
</dbReference>
<organism evidence="4 5">
    <name type="scientific">Candidatus Pullilachnospira stercoravium</name>
    <dbReference type="NCBI Taxonomy" id="2840913"/>
    <lineage>
        <taxon>Bacteria</taxon>
        <taxon>Bacillati</taxon>
        <taxon>Bacillota</taxon>
        <taxon>Clostridia</taxon>
        <taxon>Lachnospirales</taxon>
        <taxon>Lachnospiraceae</taxon>
        <taxon>Lachnospiraceae incertae sedis</taxon>
        <taxon>Candidatus Pullilachnospira</taxon>
    </lineage>
</organism>
<feature type="domain" description="TsaA-like" evidence="3">
    <location>
        <begin position="1"/>
        <end position="143"/>
    </location>
</feature>
<gene>
    <name evidence="4" type="primary">tsaA</name>
    <name evidence="4" type="ORF">IAA63_10780</name>
</gene>
<dbReference type="PROSITE" id="PS01318">
    <property type="entry name" value="TSAA_1"/>
    <property type="match status" value="1"/>
</dbReference>
<name>A0A9D1NVC8_9FIRM</name>
<dbReference type="InterPro" id="IPR036413">
    <property type="entry name" value="YaeB-like_sf"/>
</dbReference>
<comment type="similarity">
    <text evidence="2">Belongs to the tRNA methyltransferase O family.</text>
</comment>
<dbReference type="PANTHER" id="PTHR12818">
    <property type="entry name" value="TRNA (ADENINE(37)-N6)-METHYLTRANSFERASE"/>
    <property type="match status" value="1"/>
</dbReference>
<dbReference type="Proteomes" id="UP000886723">
    <property type="component" value="Unassembled WGS sequence"/>
</dbReference>
<dbReference type="InterPro" id="IPR041369">
    <property type="entry name" value="TrmO_C"/>
</dbReference>
<dbReference type="Pfam" id="PF01980">
    <property type="entry name" value="TrmO_N"/>
    <property type="match status" value="1"/>
</dbReference>
<evidence type="ECO:0000313" key="4">
    <source>
        <dbReference type="EMBL" id="HIV13607.1"/>
    </source>
</evidence>
<keyword evidence="1" id="KW-0949">S-adenosyl-L-methionine</keyword>
<dbReference type="PANTHER" id="PTHR12818:SF0">
    <property type="entry name" value="TRNA (ADENINE(37)-N6)-METHYLTRANSFERASE"/>
    <property type="match status" value="1"/>
</dbReference>
<dbReference type="InterPro" id="IPR023368">
    <property type="entry name" value="UPF0066_cons_site"/>
</dbReference>
<evidence type="ECO:0000313" key="5">
    <source>
        <dbReference type="Proteomes" id="UP000886723"/>
    </source>
</evidence>
<proteinExistence type="inferred from homology"/>
<dbReference type="Gene3D" id="2.40.30.70">
    <property type="entry name" value="YaeB-like"/>
    <property type="match status" value="1"/>
</dbReference>
<comment type="caution">
    <text evidence="4">The sequence shown here is derived from an EMBL/GenBank/DDBJ whole genome shotgun (WGS) entry which is preliminary data.</text>
</comment>
<evidence type="ECO:0000256" key="2">
    <source>
        <dbReference type="ARBA" id="ARBA00033753"/>
    </source>
</evidence>
<dbReference type="InterPro" id="IPR023370">
    <property type="entry name" value="TrmO-like_N"/>
</dbReference>
<dbReference type="Gene3D" id="3.30.2310.10">
    <property type="entry name" value="YaeB-like"/>
    <property type="match status" value="1"/>
</dbReference>
<reference evidence="4" key="2">
    <citation type="journal article" date="2021" name="PeerJ">
        <title>Extensive microbial diversity within the chicken gut microbiome revealed by metagenomics and culture.</title>
        <authorList>
            <person name="Gilroy R."/>
            <person name="Ravi A."/>
            <person name="Getino M."/>
            <person name="Pursley I."/>
            <person name="Horton D.L."/>
            <person name="Alikhan N.F."/>
            <person name="Baker D."/>
            <person name="Gharbi K."/>
            <person name="Hall N."/>
            <person name="Watson M."/>
            <person name="Adriaenssens E.M."/>
            <person name="Foster-Nyarko E."/>
            <person name="Jarju S."/>
            <person name="Secka A."/>
            <person name="Antonio M."/>
            <person name="Oren A."/>
            <person name="Chaudhuri R.R."/>
            <person name="La Ragione R."/>
            <person name="Hildebrand F."/>
            <person name="Pallen M.J."/>
        </authorList>
    </citation>
    <scope>NUCLEOTIDE SEQUENCE</scope>
    <source>
        <strain evidence="4">ChiBcec2-4451</strain>
    </source>
</reference>
<reference evidence="4" key="1">
    <citation type="submission" date="2020-10" db="EMBL/GenBank/DDBJ databases">
        <authorList>
            <person name="Gilroy R."/>
        </authorList>
    </citation>
    <scope>NUCLEOTIDE SEQUENCE</scope>
    <source>
        <strain evidence="4">ChiBcec2-4451</strain>
    </source>
</reference>
<dbReference type="SUPFAM" id="SSF118196">
    <property type="entry name" value="YaeB-like"/>
    <property type="match status" value="1"/>
</dbReference>
<dbReference type="CDD" id="cd09281">
    <property type="entry name" value="UPF0066"/>
    <property type="match status" value="1"/>
</dbReference>
<accession>A0A9D1NVC8</accession>
<dbReference type="PROSITE" id="PS51668">
    <property type="entry name" value="TSAA_2"/>
    <property type="match status" value="1"/>
</dbReference>
<evidence type="ECO:0000259" key="3">
    <source>
        <dbReference type="PROSITE" id="PS51668"/>
    </source>
</evidence>
<evidence type="ECO:0000256" key="1">
    <source>
        <dbReference type="ARBA" id="ARBA00022691"/>
    </source>
</evidence>
<dbReference type="Pfam" id="PF18389">
    <property type="entry name" value="TrmO_C"/>
    <property type="match status" value="1"/>
</dbReference>
<dbReference type="EMBL" id="DVON01000228">
    <property type="protein sequence ID" value="HIV13607.1"/>
    <property type="molecule type" value="Genomic_DNA"/>
</dbReference>
<dbReference type="NCBIfam" id="TIGR00104">
    <property type="entry name" value="tRNA_TsaA"/>
    <property type="match status" value="1"/>
</dbReference>
<dbReference type="InterPro" id="IPR040372">
    <property type="entry name" value="YaeB-like"/>
</dbReference>
<dbReference type="AlphaFoldDB" id="A0A9D1NVC8"/>
<sequence>MKSIARIHSDFPSKFGIPRQSGLVEELQALVVMEPEFRVAEAFRGLEGFSHIWLIWQFSGALRNTWSPTVRPPRLGGNQRVGVFASRSPFRPNSMGLSCVRLLGVEYREDLGPVLRVAGADLMDGTPIFDIKPYVPLADCRPEAVGGFSDRFGSYHLRVEMEERWKEKVPPEKLDALLGVLGQDPRPSYQKDPERVYGMEFAGMEIKFRVNEDVLTVCGVEMTEENQSHR</sequence>
<protein>
    <submittedName>
        <fullName evidence="4">tRNA (N6-threonylcarbamoyladenosine(37)-N6)-methyltransferase TrmO</fullName>
    </submittedName>
</protein>